<evidence type="ECO:0000256" key="10">
    <source>
        <dbReference type="PROSITE-ProRule" id="PRU01248"/>
    </source>
</evidence>
<protein>
    <submittedName>
        <fullName evidence="13">SITE SPECIFIC RECOMBINASE XERD</fullName>
    </submittedName>
</protein>
<dbReference type="GO" id="GO:0015074">
    <property type="term" value="P:DNA integration"/>
    <property type="evidence" value="ECO:0007669"/>
    <property type="project" value="UniProtKB-KW"/>
</dbReference>
<dbReference type="InterPro" id="IPR050090">
    <property type="entry name" value="Tyrosine_recombinase_XerCD"/>
</dbReference>
<evidence type="ECO:0000256" key="7">
    <source>
        <dbReference type="ARBA" id="ARBA00023125"/>
    </source>
</evidence>
<dbReference type="PANTHER" id="PTHR30349">
    <property type="entry name" value="PHAGE INTEGRASE-RELATED"/>
    <property type="match status" value="1"/>
</dbReference>
<evidence type="ECO:0000259" key="12">
    <source>
        <dbReference type="PROSITE" id="PS51900"/>
    </source>
</evidence>
<dbReference type="InterPro" id="IPR011010">
    <property type="entry name" value="DNA_brk_join_enz"/>
</dbReference>
<evidence type="ECO:0000256" key="6">
    <source>
        <dbReference type="ARBA" id="ARBA00022908"/>
    </source>
</evidence>
<feature type="domain" description="Core-binding (CB)" evidence="12">
    <location>
        <begin position="43"/>
        <end position="132"/>
    </location>
</feature>
<proteinExistence type="inferred from homology"/>
<evidence type="ECO:0000256" key="9">
    <source>
        <dbReference type="ARBA" id="ARBA00023306"/>
    </source>
</evidence>
<keyword evidence="5" id="KW-0159">Chromosome partition</keyword>
<keyword evidence="7 10" id="KW-0238">DNA-binding</keyword>
<feature type="domain" description="Tyr recombinase" evidence="11">
    <location>
        <begin position="153"/>
        <end position="326"/>
    </location>
</feature>
<keyword evidence="3" id="KW-0963">Cytoplasm</keyword>
<accession>A0A8S5R7R1</accession>
<keyword evidence="9" id="KW-0131">Cell cycle</keyword>
<dbReference type="PROSITE" id="PS51898">
    <property type="entry name" value="TYR_RECOMBINASE"/>
    <property type="match status" value="1"/>
</dbReference>
<dbReference type="Gene3D" id="1.10.443.10">
    <property type="entry name" value="Intergrase catalytic core"/>
    <property type="match status" value="1"/>
</dbReference>
<dbReference type="PANTHER" id="PTHR30349:SF77">
    <property type="entry name" value="TYROSINE RECOMBINASE XERC"/>
    <property type="match status" value="1"/>
</dbReference>
<evidence type="ECO:0000256" key="4">
    <source>
        <dbReference type="ARBA" id="ARBA00022618"/>
    </source>
</evidence>
<dbReference type="PROSITE" id="PS51900">
    <property type="entry name" value="CB"/>
    <property type="match status" value="1"/>
</dbReference>
<keyword evidence="6" id="KW-0229">DNA integration</keyword>
<evidence type="ECO:0000313" key="13">
    <source>
        <dbReference type="EMBL" id="DAE27028.1"/>
    </source>
</evidence>
<dbReference type="Gene3D" id="1.10.150.130">
    <property type="match status" value="1"/>
</dbReference>
<comment type="similarity">
    <text evidence="2">Belongs to the 'phage' integrase family.</text>
</comment>
<dbReference type="InterPro" id="IPR002104">
    <property type="entry name" value="Integrase_catalytic"/>
</dbReference>
<dbReference type="InterPro" id="IPR010998">
    <property type="entry name" value="Integrase_recombinase_N"/>
</dbReference>
<keyword evidence="4" id="KW-0132">Cell division</keyword>
<organism evidence="13">
    <name type="scientific">virus sp. ctah610</name>
    <dbReference type="NCBI Taxonomy" id="2826807"/>
    <lineage>
        <taxon>Viruses</taxon>
    </lineage>
</organism>
<dbReference type="InterPro" id="IPR004107">
    <property type="entry name" value="Integrase_SAM-like_N"/>
</dbReference>
<dbReference type="GO" id="GO:0051301">
    <property type="term" value="P:cell division"/>
    <property type="evidence" value="ECO:0007669"/>
    <property type="project" value="UniProtKB-KW"/>
</dbReference>
<evidence type="ECO:0000256" key="5">
    <source>
        <dbReference type="ARBA" id="ARBA00022829"/>
    </source>
</evidence>
<evidence type="ECO:0000259" key="11">
    <source>
        <dbReference type="PROSITE" id="PS51898"/>
    </source>
</evidence>
<dbReference type="InterPro" id="IPR013762">
    <property type="entry name" value="Integrase-like_cat_sf"/>
</dbReference>
<dbReference type="Pfam" id="PF13495">
    <property type="entry name" value="Phage_int_SAM_4"/>
    <property type="match status" value="1"/>
</dbReference>
<evidence type="ECO:0000256" key="8">
    <source>
        <dbReference type="ARBA" id="ARBA00023172"/>
    </source>
</evidence>
<evidence type="ECO:0000256" key="1">
    <source>
        <dbReference type="ARBA" id="ARBA00004496"/>
    </source>
</evidence>
<sequence>MIEKVINGVVAAMQEDLTDEQLRKLENVLLVQLHGLKIEEECMQLVVSERHWEKILRLYIASKRLENCAESTLQNYERCIRMLMEALNKRLPDITTNDLRFYLAIYQEQRKISMSYMETLRHYICSFFSWAADEGYIVRNPARRLKRVKVPQKIKKPYTAEEREHLKDIAKTQRDLAIMELLYSTAGRIGEVVAINREDIDFYKKEIVIWGQKGKKERTVYLTDGCIYHLRKYLDSRKDSNPALFVSLRRPYKRIGKNGIEAMLRKLGLTAGIHAHPHKFRRTMLTDGGARGIPLQELQAYAGHTKADTTMLYISVKQEAVKASFMRCIA</sequence>
<name>A0A8S5R7R1_9VIRU</name>
<dbReference type="GO" id="GO:0003677">
    <property type="term" value="F:DNA binding"/>
    <property type="evidence" value="ECO:0007669"/>
    <property type="project" value="UniProtKB-UniRule"/>
</dbReference>
<dbReference type="SUPFAM" id="SSF56349">
    <property type="entry name" value="DNA breaking-rejoining enzymes"/>
    <property type="match status" value="1"/>
</dbReference>
<dbReference type="Pfam" id="PF00589">
    <property type="entry name" value="Phage_integrase"/>
    <property type="match status" value="1"/>
</dbReference>
<evidence type="ECO:0000256" key="3">
    <source>
        <dbReference type="ARBA" id="ARBA00022490"/>
    </source>
</evidence>
<dbReference type="InterPro" id="IPR044068">
    <property type="entry name" value="CB"/>
</dbReference>
<dbReference type="EMBL" id="BK015827">
    <property type="protein sequence ID" value="DAE27028.1"/>
    <property type="molecule type" value="Genomic_DNA"/>
</dbReference>
<dbReference type="GO" id="GO:0006310">
    <property type="term" value="P:DNA recombination"/>
    <property type="evidence" value="ECO:0007669"/>
    <property type="project" value="UniProtKB-KW"/>
</dbReference>
<evidence type="ECO:0000256" key="2">
    <source>
        <dbReference type="ARBA" id="ARBA00008857"/>
    </source>
</evidence>
<comment type="subcellular location">
    <subcellularLocation>
        <location evidence="1">Cytoplasm</location>
    </subcellularLocation>
</comment>
<dbReference type="CDD" id="cd00397">
    <property type="entry name" value="DNA_BRE_C"/>
    <property type="match status" value="1"/>
</dbReference>
<reference evidence="13" key="1">
    <citation type="journal article" date="2021" name="Proc. Natl. Acad. Sci. U.S.A.">
        <title>A Catalog of Tens of Thousands of Viruses from Human Metagenomes Reveals Hidden Associations with Chronic Diseases.</title>
        <authorList>
            <person name="Tisza M.J."/>
            <person name="Buck C.B."/>
        </authorList>
    </citation>
    <scope>NUCLEOTIDE SEQUENCE</scope>
    <source>
        <strain evidence="13">Ctah610</strain>
    </source>
</reference>
<dbReference type="GO" id="GO:0007059">
    <property type="term" value="P:chromosome segregation"/>
    <property type="evidence" value="ECO:0007669"/>
    <property type="project" value="UniProtKB-KW"/>
</dbReference>
<keyword evidence="8" id="KW-0233">DNA recombination</keyword>